<organism evidence="3 4">
    <name type="scientific">Genlisea aurea</name>
    <dbReference type="NCBI Taxonomy" id="192259"/>
    <lineage>
        <taxon>Eukaryota</taxon>
        <taxon>Viridiplantae</taxon>
        <taxon>Streptophyta</taxon>
        <taxon>Embryophyta</taxon>
        <taxon>Tracheophyta</taxon>
        <taxon>Spermatophyta</taxon>
        <taxon>Magnoliopsida</taxon>
        <taxon>eudicotyledons</taxon>
        <taxon>Gunneridae</taxon>
        <taxon>Pentapetalae</taxon>
        <taxon>asterids</taxon>
        <taxon>lamiids</taxon>
        <taxon>Lamiales</taxon>
        <taxon>Lentibulariaceae</taxon>
        <taxon>Genlisea</taxon>
    </lineage>
</organism>
<comment type="caution">
    <text evidence="3">The sequence shown here is derived from an EMBL/GenBank/DDBJ whole genome shotgun (WGS) entry which is preliminary data.</text>
</comment>
<dbReference type="PANTHER" id="PTHR32295">
    <property type="entry name" value="IQ-DOMAIN 5-RELATED"/>
    <property type="match status" value="1"/>
</dbReference>
<evidence type="ECO:0008006" key="5">
    <source>
        <dbReference type="Google" id="ProtNLM"/>
    </source>
</evidence>
<dbReference type="SMART" id="SM00015">
    <property type="entry name" value="IQ"/>
    <property type="match status" value="2"/>
</dbReference>
<evidence type="ECO:0000313" key="4">
    <source>
        <dbReference type="Proteomes" id="UP000015453"/>
    </source>
</evidence>
<sequence>LQRKSSSDRRGWSFRKRSARHRVLSNSVSSELTLSESKSVDIEVEAASDVPVKTPPVIQLTEEKPPTQPETKSSADVTVANEDIHRKDDVILNDEAGIVMIQTAIRGLLAQKMLLKSKNVIKLQAAVRGHLVRNHAVCTLRCIQSIIRIQKRVRARFLMNDSCDLNKMEHQCES</sequence>
<dbReference type="PROSITE" id="PS50096">
    <property type="entry name" value="IQ"/>
    <property type="match status" value="1"/>
</dbReference>
<dbReference type="GO" id="GO:0005516">
    <property type="term" value="F:calmodulin binding"/>
    <property type="evidence" value="ECO:0007669"/>
    <property type="project" value="UniProtKB-KW"/>
</dbReference>
<accession>S8CBW7</accession>
<dbReference type="Gene3D" id="1.20.5.190">
    <property type="match status" value="1"/>
</dbReference>
<reference evidence="3 4" key="1">
    <citation type="journal article" date="2013" name="BMC Genomics">
        <title>The miniature genome of a carnivorous plant Genlisea aurea contains a low number of genes and short non-coding sequences.</title>
        <authorList>
            <person name="Leushkin E.V."/>
            <person name="Sutormin R.A."/>
            <person name="Nabieva E.R."/>
            <person name="Penin A.A."/>
            <person name="Kondrashov A.S."/>
            <person name="Logacheva M.D."/>
        </authorList>
    </citation>
    <scope>NUCLEOTIDE SEQUENCE [LARGE SCALE GENOMIC DNA]</scope>
</reference>
<feature type="non-terminal residue" evidence="3">
    <location>
        <position position="1"/>
    </location>
</feature>
<evidence type="ECO:0000256" key="2">
    <source>
        <dbReference type="ARBA" id="ARBA00024341"/>
    </source>
</evidence>
<gene>
    <name evidence="3" type="ORF">M569_10341</name>
</gene>
<proteinExistence type="inferred from homology"/>
<evidence type="ECO:0000313" key="3">
    <source>
        <dbReference type="EMBL" id="EPS64439.1"/>
    </source>
</evidence>
<keyword evidence="4" id="KW-1185">Reference proteome</keyword>
<evidence type="ECO:0000256" key="1">
    <source>
        <dbReference type="ARBA" id="ARBA00022860"/>
    </source>
</evidence>
<comment type="similarity">
    <text evidence="2">Belongs to the IQD family.</text>
</comment>
<keyword evidence="1" id="KW-0112">Calmodulin-binding</keyword>
<dbReference type="InterPro" id="IPR000048">
    <property type="entry name" value="IQ_motif_EF-hand-BS"/>
</dbReference>
<name>S8CBW7_9LAMI</name>
<dbReference type="Pfam" id="PF00612">
    <property type="entry name" value="IQ"/>
    <property type="match status" value="1"/>
</dbReference>
<dbReference type="EMBL" id="AUSU01004821">
    <property type="protein sequence ID" value="EPS64439.1"/>
    <property type="molecule type" value="Genomic_DNA"/>
</dbReference>
<dbReference type="Proteomes" id="UP000015453">
    <property type="component" value="Unassembled WGS sequence"/>
</dbReference>
<dbReference type="OrthoDB" id="1747078at2759"/>
<dbReference type="PANTHER" id="PTHR32295:SF154">
    <property type="entry name" value="PROTEIN IQ-DOMAIN 32"/>
    <property type="match status" value="1"/>
</dbReference>
<protein>
    <recommendedName>
        <fullName evidence="5">DUF4005 domain-containing protein</fullName>
    </recommendedName>
</protein>
<dbReference type="AlphaFoldDB" id="S8CBW7"/>